<dbReference type="InterPro" id="IPR030934">
    <property type="entry name" value="Intein_C"/>
</dbReference>
<keyword evidence="1" id="KW-0472">Membrane</keyword>
<gene>
    <name evidence="4" type="ORF">LEP1GSC047_2110</name>
</gene>
<dbReference type="PROSITE" id="PS50817">
    <property type="entry name" value="INTEIN_N_TER"/>
    <property type="match status" value="1"/>
</dbReference>
<evidence type="ECO:0000259" key="3">
    <source>
        <dbReference type="SMART" id="SM00306"/>
    </source>
</evidence>
<dbReference type="InterPro" id="IPR036844">
    <property type="entry name" value="Hint_dom_sf"/>
</dbReference>
<evidence type="ECO:0000256" key="1">
    <source>
        <dbReference type="SAM" id="Phobius"/>
    </source>
</evidence>
<name>V6HEQ3_9LEPT</name>
<dbReference type="CDD" id="cd00081">
    <property type="entry name" value="Hint"/>
    <property type="match status" value="1"/>
</dbReference>
<dbReference type="NCBIfam" id="TIGR01443">
    <property type="entry name" value="intein_Cterm"/>
    <property type="match status" value="1"/>
</dbReference>
<dbReference type="SMART" id="SM00306">
    <property type="entry name" value="HintN"/>
    <property type="match status" value="1"/>
</dbReference>
<dbReference type="EMBL" id="AHMM02000006">
    <property type="protein sequence ID" value="EQA38617.1"/>
    <property type="molecule type" value="Genomic_DNA"/>
</dbReference>
<dbReference type="InterPro" id="IPR003587">
    <property type="entry name" value="Hint_dom_N"/>
</dbReference>
<feature type="transmembrane region" description="Helical" evidence="1">
    <location>
        <begin position="21"/>
        <end position="39"/>
    </location>
</feature>
<dbReference type="PROSITE" id="PS50818">
    <property type="entry name" value="INTEIN_C_TER"/>
    <property type="match status" value="1"/>
</dbReference>
<evidence type="ECO:0000259" key="2">
    <source>
        <dbReference type="SMART" id="SM00305"/>
    </source>
</evidence>
<evidence type="ECO:0000313" key="4">
    <source>
        <dbReference type="EMBL" id="EQA38617.1"/>
    </source>
</evidence>
<dbReference type="SUPFAM" id="SSF51294">
    <property type="entry name" value="Hedgehog/intein (Hint) domain"/>
    <property type="match status" value="2"/>
</dbReference>
<reference evidence="4 5" key="1">
    <citation type="submission" date="2013-05" db="EMBL/GenBank/DDBJ databases">
        <authorList>
            <person name="Harkins D.M."/>
            <person name="Durkin A.S."/>
            <person name="Brinkac L.M."/>
            <person name="Haft D.H."/>
            <person name="Selengut J.D."/>
            <person name="Sanka R."/>
            <person name="DePew J."/>
            <person name="Purushe J."/>
            <person name="Hartskeerl R.A."/>
            <person name="Ahmed A."/>
            <person name="van der Linden H."/>
            <person name="Goris M.G.A."/>
            <person name="Vinetz J.M."/>
            <person name="Sutton G.G."/>
            <person name="Nierman W.C."/>
            <person name="Fouts D.E."/>
        </authorList>
    </citation>
    <scope>NUCLEOTIDE SEQUENCE [LARGE SCALE GENOMIC DNA]</scope>
    <source>
        <strain evidence="4 5">10</strain>
    </source>
</reference>
<keyword evidence="1" id="KW-1133">Transmembrane helix</keyword>
<accession>V6HEQ3</accession>
<dbReference type="STRING" id="1049790.LEP1GSC047_2110"/>
<sequence>MINKDTNQVRQFQTKERFSSFTLLLSYLWVLLAPVSVLYSQPANVPDFIAPQLSNQTFNQYVNQANQAHSLEVWNTIVSQGFGVFKASWENLASQEIAALEATVHSQYANDPATAAYIDKMIESQASTSEQAWLTQIETQVAEDQNAFLLSLQSSQIPAQTDSNYQAVLTNGLQNFSDSLTSLQQNYQNQLSAINQTDKQYQANLQQLQTYETAVRNSISTSVSQLESSLQNTALYYNRNVDGSVNWSSLNQSGTELQTLISNLYQGLQNGSSLSTLATEMTSYLQTQETQAVQNANYWTQQSQPYSLTNSNTAFGSDYQLSGFQALVDYANSVRSSNSAINAIMTYIDGGSNSQDSTLLNYLYSTYGYDPTKTQIVGITSADFMGESSGTNNYNPFPVTLGHSGNNLNYSTSGLGAFDFSATGLWAFGILLPVTAAFTEDTFSYTINFQVKDLTAGANAQTWNGFASSLNSELGTWNTLAPSITNWEGQVAAYQAQYAAWHAQAVAYENNLQISYSNGVQTLNTEKQTWLAGIQSQASLSSSSAQTSKFEDDSKSLVKLEDSSPKISSVFLPSSSDVLAPALAPNVDSSGLNNVLSIFQQSLMGASNLALENQLNQQAISEKQNAINKIASSLGSNAVVDSHGNITYTTAIEDGHAKLKDGGDATNVNDYIASKTNETVYVGAPATISIAGASPSDLFQSWDTNSVLSQFQTNESSFNQSYSSAISTLNAQINALNTLNAKNDASFQEEAQAAASYATNVQSLAKTMLQGGTFQSWVQGQIQDKVNSAMAQALANATGMSPDMAAQLVSWFEKNQAEKKAKAKARTEEITSGLVTVASIALSFVAGPEMMAVGQAVLQAAQGYQNGGMEGALVGAASGAATAYAREFGVNVGVSYSYSGGFGGTVGLGSSKLNAGVTFSQHGSTSFNMGGSYGNVSYNPTSGFSGSVNLTPGQNTGVMVNVAQHSGPSLTVQESNEASGIGGSVTIDGKGNTTVAATYRNATVVSATGNVHDPSSFGNLTANENFNSDLNQNLAMGKADENLKAGTAELEAGRSKIAETGNEVQREILNNENASAQDQHGVLATLANAGEFLTDPSSASTWLGRTAQDVVGSFLGSTGLGASDSNGFIDKDGNYRQRTCFTAETLIRTTDGLKRIDQIQVGDFVLSINENTGKVSYKRVTQLFVHDVGLIHRVTSPKDLFTAETLIRTTDGLKRIDQIQVGDFVLSINENTGKVSYKRVTQLFVHDVGLIHRVTYENGSTLNTTWNHPFYLRSTGWTEVKDIRLNERSVTIASIRNSEKAKITSNSGVLLGASLASLNKQTSNQEYSNSWKNEYKGTLGITKVEEVYTNTKVYNFEVEDNHTYFVGKDGVLVHNYLPEFADQINQRVTEIKGAINDPVGTAKAVAENQFSKEGLQRTAIDALTLGQGRNIENLVNATGVNGEEAAARAHANFVFDGVLGIATEGVGKVLSSLRGLSGAAKEVSAGTKAAGAAAAEEGAIARKVNATGVNGEEAAARAHANFVFDGVLGIATEGVGKVLSSLRGLSGAAKEVSAGTKAAGAAAAEEGAIARKAGSAGGSTEGLLSGAEREAALNRSFAHDPTGEVVSGIENLTKKLPWDKPVVVIGENMERVNPVRDALINKGYDVRTYDPKNFRSVNGIANPKDIAANRSWMNYWSKGKGANIVDIGTDPTRPRTKASPFYGIEVKTLYGKNKYPNVMKYVSE</sequence>
<dbReference type="RefSeq" id="WP_020988119.1">
    <property type="nucleotide sequence ID" value="NZ_AHMM02000006.1"/>
</dbReference>
<dbReference type="NCBIfam" id="TIGR04388">
    <property type="entry name" value="Lepto_longest"/>
    <property type="match status" value="4"/>
</dbReference>
<keyword evidence="1" id="KW-0812">Transmembrane</keyword>
<proteinExistence type="predicted"/>
<dbReference type="SMART" id="SM00305">
    <property type="entry name" value="HintC"/>
    <property type="match status" value="1"/>
</dbReference>
<evidence type="ECO:0000313" key="5">
    <source>
        <dbReference type="Proteomes" id="UP000018719"/>
    </source>
</evidence>
<comment type="caution">
    <text evidence="4">The sequence shown here is derived from an EMBL/GenBank/DDBJ whole genome shotgun (WGS) entry which is preliminary data.</text>
</comment>
<feature type="domain" description="Hint" evidence="2">
    <location>
        <begin position="1336"/>
        <end position="1381"/>
    </location>
</feature>
<dbReference type="InterPro" id="IPR006141">
    <property type="entry name" value="Intein_N"/>
</dbReference>
<dbReference type="InterPro" id="IPR030885">
    <property type="entry name" value="Lepto_longest"/>
</dbReference>
<protein>
    <submittedName>
        <fullName evidence="4">Intein C-terminal splicing domain protein</fullName>
    </submittedName>
</protein>
<dbReference type="InterPro" id="IPR003586">
    <property type="entry name" value="Hint_dom_C"/>
</dbReference>
<feature type="domain" description="Hint" evidence="3">
    <location>
        <begin position="1201"/>
        <end position="1293"/>
    </location>
</feature>
<dbReference type="GO" id="GO:0016539">
    <property type="term" value="P:intein-mediated protein splicing"/>
    <property type="evidence" value="ECO:0007669"/>
    <property type="project" value="InterPro"/>
</dbReference>
<dbReference type="Pfam" id="PF07591">
    <property type="entry name" value="PT-HINT"/>
    <property type="match status" value="2"/>
</dbReference>
<dbReference type="Gene3D" id="2.170.16.10">
    <property type="entry name" value="Hedgehog/Intein (Hint) domain"/>
    <property type="match status" value="2"/>
</dbReference>
<dbReference type="Proteomes" id="UP000018719">
    <property type="component" value="Unassembled WGS sequence"/>
</dbReference>
<organism evidence="4 5">
    <name type="scientific">Leptospira inadai serovar Lyme str. 10</name>
    <dbReference type="NCBI Taxonomy" id="1049790"/>
    <lineage>
        <taxon>Bacteria</taxon>
        <taxon>Pseudomonadati</taxon>
        <taxon>Spirochaetota</taxon>
        <taxon>Spirochaetia</taxon>
        <taxon>Leptospirales</taxon>
        <taxon>Leptospiraceae</taxon>
        <taxon>Leptospira</taxon>
    </lineage>
</organism>